<gene>
    <name evidence="10" type="ORF">C5F47_00685</name>
</gene>
<dbReference type="PROSITE" id="PS51918">
    <property type="entry name" value="RADICAL_SAM"/>
    <property type="match status" value="1"/>
</dbReference>
<keyword evidence="7" id="KW-0411">Iron-sulfur</keyword>
<dbReference type="CDD" id="cd02068">
    <property type="entry name" value="radical_SAM_B12_BD"/>
    <property type="match status" value="1"/>
</dbReference>
<dbReference type="GeneID" id="56058482"/>
<sequence length="480" mass="54202">MKYKQILLTRPPTGSNALQGGSDADPHPQPPLGLAYLAGVLDRLPDVNVLDILDGNFSENYVYDVTMAVKKHNPDLVGFSAFTPFANPALEAAEAVKKVNSNILTVLGGPHAVLADITLQKCPSLDIISYDESEGQIEEIVLGHPLEDIPGLFIRKDGKTIPTKPRSYIKNMDDLPYPAYDKLPHFPDGYHPHPPKSTGKKWCSIMWSRGCPFFCNYCNRENSFGLQFRNQSPEYVVDHIKYLHSEYGIEELTFYDDVMSLNRKATMKLLDAMTPENLGFNLVWDAETRVDLVDQEMLFAMKKAGCRMMSYGIEHGEFIHEIKGGTATLEQAENAVKWTHNAKIETVGYFMIGLPKETPETIRKTIDFAKKLNCTYAQFAITMPFPGNKLYDEAVKSGLIQLDDTWDKFVYSGIGTGGVQAPVLTTQTLSADDLAMWAKKAYHEYYFRPSYIFQKMLKIRSLDDLKMYYNGYRMLKKDTA</sequence>
<evidence type="ECO:0000259" key="9">
    <source>
        <dbReference type="PROSITE" id="PS51918"/>
    </source>
</evidence>
<protein>
    <submittedName>
        <fullName evidence="10">Uncharacterized protein</fullName>
    </submittedName>
</protein>
<keyword evidence="6" id="KW-0408">Iron</keyword>
<dbReference type="InterPro" id="IPR023404">
    <property type="entry name" value="rSAM_horseshoe"/>
</dbReference>
<dbReference type="OrthoDB" id="2305at2157"/>
<dbReference type="InterPro" id="IPR006158">
    <property type="entry name" value="Cobalamin-bd"/>
</dbReference>
<reference evidence="10 11" key="1">
    <citation type="submission" date="2018-02" db="EMBL/GenBank/DDBJ databases">
        <title>Complete genome of Nitrosopumilus cobalaminigenes HCA1.</title>
        <authorList>
            <person name="Qin W."/>
            <person name="Zheng Y."/>
            <person name="Stahl D.A."/>
        </authorList>
    </citation>
    <scope>NUCLEOTIDE SEQUENCE [LARGE SCALE GENOMIC DNA]</scope>
    <source>
        <strain evidence="10 11">HCA1</strain>
    </source>
</reference>
<evidence type="ECO:0000313" key="10">
    <source>
        <dbReference type="EMBL" id="QLH02201.1"/>
    </source>
</evidence>
<dbReference type="KEGG" id="ncl:C5F47_00685"/>
<keyword evidence="3" id="KW-0808">Transferase</keyword>
<proteinExistence type="predicted"/>
<evidence type="ECO:0000256" key="7">
    <source>
        <dbReference type="ARBA" id="ARBA00023014"/>
    </source>
</evidence>
<dbReference type="AlphaFoldDB" id="A0A7D5R6J0"/>
<dbReference type="SMART" id="SM00729">
    <property type="entry name" value="Elp3"/>
    <property type="match status" value="1"/>
</dbReference>
<keyword evidence="4" id="KW-0949">S-adenosyl-L-methionine</keyword>
<dbReference type="InterPro" id="IPR007197">
    <property type="entry name" value="rSAM"/>
</dbReference>
<organism evidence="10 11">
    <name type="scientific">Nitrosopumilus cobalaminigenes</name>
    <dbReference type="NCBI Taxonomy" id="1470066"/>
    <lineage>
        <taxon>Archaea</taxon>
        <taxon>Nitrososphaerota</taxon>
        <taxon>Nitrososphaeria</taxon>
        <taxon>Nitrosopumilales</taxon>
        <taxon>Nitrosopumilaceae</taxon>
        <taxon>Nitrosopumilus</taxon>
    </lineage>
</organism>
<keyword evidence="11" id="KW-1185">Reference proteome</keyword>
<evidence type="ECO:0000256" key="2">
    <source>
        <dbReference type="ARBA" id="ARBA00022603"/>
    </source>
</evidence>
<dbReference type="SFLD" id="SFLDS00029">
    <property type="entry name" value="Radical_SAM"/>
    <property type="match status" value="1"/>
</dbReference>
<feature type="domain" description="B12-binding" evidence="8">
    <location>
        <begin position="14"/>
        <end position="151"/>
    </location>
</feature>
<dbReference type="Pfam" id="PF02310">
    <property type="entry name" value="B12-binding"/>
    <property type="match status" value="1"/>
</dbReference>
<dbReference type="InterPro" id="IPR051198">
    <property type="entry name" value="BchE-like"/>
</dbReference>
<dbReference type="Proteomes" id="UP000509771">
    <property type="component" value="Chromosome"/>
</dbReference>
<evidence type="ECO:0000256" key="3">
    <source>
        <dbReference type="ARBA" id="ARBA00022679"/>
    </source>
</evidence>
<evidence type="ECO:0000256" key="5">
    <source>
        <dbReference type="ARBA" id="ARBA00022723"/>
    </source>
</evidence>
<dbReference type="InterPro" id="IPR006638">
    <property type="entry name" value="Elp3/MiaA/NifB-like_rSAM"/>
</dbReference>
<name>A0A7D5R6J0_9ARCH</name>
<dbReference type="GO" id="GO:0003824">
    <property type="term" value="F:catalytic activity"/>
    <property type="evidence" value="ECO:0007669"/>
    <property type="project" value="InterPro"/>
</dbReference>
<evidence type="ECO:0000256" key="1">
    <source>
        <dbReference type="ARBA" id="ARBA00001966"/>
    </source>
</evidence>
<keyword evidence="5" id="KW-0479">Metal-binding</keyword>
<dbReference type="Gene3D" id="3.40.50.280">
    <property type="entry name" value="Cobalamin-binding domain"/>
    <property type="match status" value="1"/>
</dbReference>
<evidence type="ECO:0000259" key="8">
    <source>
        <dbReference type="PROSITE" id="PS51332"/>
    </source>
</evidence>
<dbReference type="PANTHER" id="PTHR43409">
    <property type="entry name" value="ANAEROBIC MAGNESIUM-PROTOPORPHYRIN IX MONOMETHYL ESTER CYCLASE-RELATED"/>
    <property type="match status" value="1"/>
</dbReference>
<evidence type="ECO:0000313" key="11">
    <source>
        <dbReference type="Proteomes" id="UP000509771"/>
    </source>
</evidence>
<dbReference type="InterPro" id="IPR034466">
    <property type="entry name" value="Methyltransferase_Class_B"/>
</dbReference>
<dbReference type="SFLD" id="SFLDG01082">
    <property type="entry name" value="B12-binding_domain_containing"/>
    <property type="match status" value="1"/>
</dbReference>
<dbReference type="SUPFAM" id="SSF102114">
    <property type="entry name" value="Radical SAM enzymes"/>
    <property type="match status" value="1"/>
</dbReference>
<dbReference type="RefSeq" id="WP_179361030.1">
    <property type="nucleotide sequence ID" value="NZ_CP026993.1"/>
</dbReference>
<dbReference type="SFLD" id="SFLDG01123">
    <property type="entry name" value="methyltransferase_(Class_B)"/>
    <property type="match status" value="1"/>
</dbReference>
<feature type="domain" description="Radical SAM core" evidence="9">
    <location>
        <begin position="197"/>
        <end position="419"/>
    </location>
</feature>
<dbReference type="InterPro" id="IPR058240">
    <property type="entry name" value="rSAM_sf"/>
</dbReference>
<comment type="cofactor">
    <cofactor evidence="1">
        <name>[4Fe-4S] cluster</name>
        <dbReference type="ChEBI" id="CHEBI:49883"/>
    </cofactor>
</comment>
<accession>A0A7D5R6J0</accession>
<dbReference type="CDD" id="cd01335">
    <property type="entry name" value="Radical_SAM"/>
    <property type="match status" value="1"/>
</dbReference>
<dbReference type="Pfam" id="PF04055">
    <property type="entry name" value="Radical_SAM"/>
    <property type="match status" value="1"/>
</dbReference>
<dbReference type="GO" id="GO:0046872">
    <property type="term" value="F:metal ion binding"/>
    <property type="evidence" value="ECO:0007669"/>
    <property type="project" value="UniProtKB-KW"/>
</dbReference>
<dbReference type="Gene3D" id="3.80.30.20">
    <property type="entry name" value="tm_1862 like domain"/>
    <property type="match status" value="1"/>
</dbReference>
<evidence type="ECO:0000256" key="6">
    <source>
        <dbReference type="ARBA" id="ARBA00023004"/>
    </source>
</evidence>
<dbReference type="GO" id="GO:0031419">
    <property type="term" value="F:cobalamin binding"/>
    <property type="evidence" value="ECO:0007669"/>
    <property type="project" value="InterPro"/>
</dbReference>
<dbReference type="GO" id="GO:0051539">
    <property type="term" value="F:4 iron, 4 sulfur cluster binding"/>
    <property type="evidence" value="ECO:0007669"/>
    <property type="project" value="UniProtKB-KW"/>
</dbReference>
<dbReference type="EMBL" id="CP026993">
    <property type="protein sequence ID" value="QLH02201.1"/>
    <property type="molecule type" value="Genomic_DNA"/>
</dbReference>
<dbReference type="PROSITE" id="PS51332">
    <property type="entry name" value="B12_BINDING"/>
    <property type="match status" value="1"/>
</dbReference>
<evidence type="ECO:0000256" key="4">
    <source>
        <dbReference type="ARBA" id="ARBA00022691"/>
    </source>
</evidence>
<keyword evidence="2" id="KW-0489">Methyltransferase</keyword>
<dbReference type="PANTHER" id="PTHR43409:SF7">
    <property type="entry name" value="BLL1977 PROTEIN"/>
    <property type="match status" value="1"/>
</dbReference>